<evidence type="ECO:0000256" key="3">
    <source>
        <dbReference type="ARBA" id="ARBA00023295"/>
    </source>
</evidence>
<dbReference type="PANTHER" id="PTHR42812">
    <property type="entry name" value="BETA-XYLOSIDASE"/>
    <property type="match status" value="1"/>
</dbReference>
<dbReference type="SUPFAM" id="SSF49899">
    <property type="entry name" value="Concanavalin A-like lectins/glucanases"/>
    <property type="match status" value="1"/>
</dbReference>
<dbReference type="EMBL" id="CP040017">
    <property type="protein sequence ID" value="QCP09640.1"/>
    <property type="molecule type" value="Genomic_DNA"/>
</dbReference>
<dbReference type="InterPro" id="IPR051795">
    <property type="entry name" value="Glycosyl_Hydrlase_43"/>
</dbReference>
<dbReference type="Gene3D" id="2.115.10.20">
    <property type="entry name" value="Glycosyl hydrolase domain, family 43"/>
    <property type="match status" value="1"/>
</dbReference>
<feature type="signal peptide" evidence="5">
    <location>
        <begin position="1"/>
        <end position="40"/>
    </location>
</feature>
<organism evidence="7 8">
    <name type="scientific">Pseudoduganella umbonata</name>
    <dbReference type="NCBI Taxonomy" id="864828"/>
    <lineage>
        <taxon>Bacteria</taxon>
        <taxon>Pseudomonadati</taxon>
        <taxon>Pseudomonadota</taxon>
        <taxon>Betaproteobacteria</taxon>
        <taxon>Burkholderiales</taxon>
        <taxon>Oxalobacteraceae</taxon>
        <taxon>Telluria group</taxon>
        <taxon>Pseudoduganella</taxon>
    </lineage>
</organism>
<gene>
    <name evidence="7" type="ORF">FCL38_03790</name>
</gene>
<dbReference type="InterPro" id="IPR006311">
    <property type="entry name" value="TAT_signal"/>
</dbReference>
<comment type="similarity">
    <text evidence="1 4">Belongs to the glycosyl hydrolase 43 family.</text>
</comment>
<dbReference type="Pfam" id="PF17851">
    <property type="entry name" value="GH43_C2"/>
    <property type="match status" value="1"/>
</dbReference>
<evidence type="ECO:0000256" key="5">
    <source>
        <dbReference type="SAM" id="SignalP"/>
    </source>
</evidence>
<keyword evidence="2 4" id="KW-0378">Hydrolase</keyword>
<evidence type="ECO:0000256" key="2">
    <source>
        <dbReference type="ARBA" id="ARBA00022801"/>
    </source>
</evidence>
<dbReference type="PROSITE" id="PS51318">
    <property type="entry name" value="TAT"/>
    <property type="match status" value="1"/>
</dbReference>
<evidence type="ECO:0000259" key="6">
    <source>
        <dbReference type="Pfam" id="PF17851"/>
    </source>
</evidence>
<keyword evidence="8" id="KW-1185">Reference proteome</keyword>
<feature type="domain" description="Beta-xylosidase C-terminal Concanavalin A-like" evidence="6">
    <location>
        <begin position="363"/>
        <end position="539"/>
    </location>
</feature>
<dbReference type="InterPro" id="IPR041542">
    <property type="entry name" value="GH43_C2"/>
</dbReference>
<dbReference type="CDD" id="cd09002">
    <property type="entry name" value="GH43_XYL-like"/>
    <property type="match status" value="1"/>
</dbReference>
<name>A0ABX5UEJ3_9BURK</name>
<keyword evidence="5" id="KW-0732">Signal</keyword>
<keyword evidence="3 4" id="KW-0326">Glycosidase</keyword>
<proteinExistence type="inferred from homology"/>
<protein>
    <submittedName>
        <fullName evidence="7">Xylan 1,4-beta-xylosidase</fullName>
    </submittedName>
</protein>
<evidence type="ECO:0000256" key="4">
    <source>
        <dbReference type="RuleBase" id="RU361187"/>
    </source>
</evidence>
<accession>A0ABX5UEJ3</accession>
<dbReference type="Proteomes" id="UP000298763">
    <property type="component" value="Chromosome"/>
</dbReference>
<dbReference type="PROSITE" id="PS51257">
    <property type="entry name" value="PROKAR_LIPOPROTEIN"/>
    <property type="match status" value="1"/>
</dbReference>
<sequence>MVSRRDAMKSAGLGSLLLGAGAPAAAAAAAACATVPAASAAPAWGAGFEGQRKPDLGNGTFLNPIVAGDRPDPSILKDGDDYYMTFSTFDAYPGLVIWHSKDLVNWRPVTATLHRNIGSVWAPELCKHKGRYYLYIPTKKTAVPGSKTTSWVIWADRIEGPWSDPVDLDLPRHIDPGHAVGEDGSRWLFLSGVDRVRLADDGLSTVGKPEKVYEPWRYPDDWEVEAFSPEGPKVLRHNGYYYLILAVGGTSGPPTGHMVIAARSKSIDGPWEHHPRNPLVRTVDVAEKWWSRGHATLVQGPAGDWWSVYHGYENGFWTLGRQCLLAPVTWSADGWPDFGGGDLSQPIRKPARGVAGDHGMPLSDDFSADKYGIQWNFFNPAPDESKRLARRNGTLHLKASGKMPSDSSPLVFVVPDQDYEVECEIEVDPGTRAGLLLFYDHKLYCGMGFEERNLVLHRYGTEHGQPANPYGRRVFLRIRNRRHVVSIHLSGDGKTWTRGPRGYEVSGYHHNVRGGFMSLKPALYAAGNGEARFRNFRYRAFG</sequence>
<dbReference type="PANTHER" id="PTHR42812:SF2">
    <property type="entry name" value="XYLOSIDASE_ARABINOSIDASE"/>
    <property type="match status" value="1"/>
</dbReference>
<reference evidence="7 8" key="1">
    <citation type="submission" date="2019-05" db="EMBL/GenBank/DDBJ databases">
        <title>Draft Genome Sequences of Six Type Strains of the Genus Massilia.</title>
        <authorList>
            <person name="Miess H."/>
            <person name="Frediansyhah A."/>
            <person name="Gross H."/>
        </authorList>
    </citation>
    <scope>NUCLEOTIDE SEQUENCE [LARGE SCALE GENOMIC DNA]</scope>
    <source>
        <strain evidence="7 8">DSMZ 26121</strain>
    </source>
</reference>
<dbReference type="InterPro" id="IPR013320">
    <property type="entry name" value="ConA-like_dom_sf"/>
</dbReference>
<dbReference type="InterPro" id="IPR006710">
    <property type="entry name" value="Glyco_hydro_43"/>
</dbReference>
<dbReference type="InterPro" id="IPR023296">
    <property type="entry name" value="Glyco_hydro_beta-prop_sf"/>
</dbReference>
<dbReference type="Gene3D" id="2.60.120.200">
    <property type="match status" value="1"/>
</dbReference>
<evidence type="ECO:0000256" key="1">
    <source>
        <dbReference type="ARBA" id="ARBA00009865"/>
    </source>
</evidence>
<evidence type="ECO:0000313" key="7">
    <source>
        <dbReference type="EMBL" id="QCP09640.1"/>
    </source>
</evidence>
<evidence type="ECO:0000313" key="8">
    <source>
        <dbReference type="Proteomes" id="UP000298763"/>
    </source>
</evidence>
<dbReference type="SUPFAM" id="SSF75005">
    <property type="entry name" value="Arabinanase/levansucrase/invertase"/>
    <property type="match status" value="1"/>
</dbReference>
<feature type="chain" id="PRO_5047151885" evidence="5">
    <location>
        <begin position="41"/>
        <end position="542"/>
    </location>
</feature>
<dbReference type="Pfam" id="PF04616">
    <property type="entry name" value="Glyco_hydro_43"/>
    <property type="match status" value="1"/>
</dbReference>